<dbReference type="GO" id="GO:0005739">
    <property type="term" value="C:mitochondrion"/>
    <property type="evidence" value="ECO:0007669"/>
    <property type="project" value="TreeGrafter"/>
</dbReference>
<dbReference type="SUPFAM" id="SSF56645">
    <property type="entry name" value="Acyl-CoA dehydrogenase NM domain-like"/>
    <property type="match status" value="3"/>
</dbReference>
<evidence type="ECO:0000256" key="2">
    <source>
        <dbReference type="ARBA" id="ARBA00009347"/>
    </source>
</evidence>
<dbReference type="GO" id="GO:0003995">
    <property type="term" value="F:acyl-CoA dehydrogenase activity"/>
    <property type="evidence" value="ECO:0007669"/>
    <property type="project" value="InterPro"/>
</dbReference>
<dbReference type="SUPFAM" id="SSF47203">
    <property type="entry name" value="Acyl-CoA dehydrogenase C-terminal domain-like"/>
    <property type="match status" value="1"/>
</dbReference>
<dbReference type="Gene3D" id="2.40.110.10">
    <property type="entry name" value="Butyryl-CoA Dehydrogenase, subunit A, domain 2"/>
    <property type="match status" value="4"/>
</dbReference>
<evidence type="ECO:0000259" key="8">
    <source>
        <dbReference type="Pfam" id="PF02771"/>
    </source>
</evidence>
<feature type="domain" description="Acyl-CoA dehydrogenase/oxidase N-terminal" evidence="8">
    <location>
        <begin position="3"/>
        <end position="82"/>
    </location>
</feature>
<evidence type="ECO:0000256" key="3">
    <source>
        <dbReference type="ARBA" id="ARBA00022630"/>
    </source>
</evidence>
<feature type="domain" description="Acyl-CoA oxidase/dehydrogenase middle" evidence="7">
    <location>
        <begin position="89"/>
        <end position="148"/>
    </location>
</feature>
<dbReference type="Pfam" id="PF02771">
    <property type="entry name" value="Acyl-CoA_dh_N"/>
    <property type="match status" value="1"/>
</dbReference>
<dbReference type="InterPro" id="IPR006089">
    <property type="entry name" value="Acyl-CoA_DH_CS"/>
</dbReference>
<accession>A0A0M3ITV4</accession>
<evidence type="ECO:0000313" key="10">
    <source>
        <dbReference type="WBParaSite" id="ALUE_0002218201-mRNA-1"/>
    </source>
</evidence>
<feature type="domain" description="Acyl-CoA dehydrogenase/oxidase C-terminal" evidence="6">
    <location>
        <begin position="271"/>
        <end position="348"/>
    </location>
</feature>
<keyword evidence="9" id="KW-1185">Reference proteome</keyword>
<name>A0A0M3ITV4_ASCLU</name>
<keyword evidence="5" id="KW-0560">Oxidoreductase</keyword>
<dbReference type="GO" id="GO:0050660">
    <property type="term" value="F:flavin adenine dinucleotide binding"/>
    <property type="evidence" value="ECO:0007669"/>
    <property type="project" value="InterPro"/>
</dbReference>
<evidence type="ECO:0000256" key="5">
    <source>
        <dbReference type="RuleBase" id="RU362125"/>
    </source>
</evidence>
<dbReference type="Pfam" id="PF00441">
    <property type="entry name" value="Acyl-CoA_dh_1"/>
    <property type="match status" value="1"/>
</dbReference>
<sequence length="365" mass="40334">MEKLPVDVLEKAGELGFGAIYCEEKFGGSGLSRLDASIIYEQLAAGCTSTAAYMSIHNMCAWMIDTYGNDALRERYIPEMASFKTLASYCLTEPESGSDAAALRTTARREGDYYVVNGSKAFISGSGDSKLYLVMTRHEGQPGPKGIFCLAESSDAAALRTTARREGDYYVVNGSKAFISGSGESKLYLVEADTPGFHIGKKEKKLGWRSQPTRIIIFEDDLSTQYMVEADTPGFHIGKKEKKLGWRSQPARIIIFEDCRVPASNQIGADNQGFNIAMAGINGGRVNMASCSLGAAQMSFDLAIEHLKIRKQFGKSLSQFQWNQFKLADMATQLFTSRIIVREAAKHLQVSIFSNFMRKILNRNY</sequence>
<dbReference type="AlphaFoldDB" id="A0A0M3ITV4"/>
<comment type="cofactor">
    <cofactor evidence="1 5">
        <name>FAD</name>
        <dbReference type="ChEBI" id="CHEBI:57692"/>
    </cofactor>
</comment>
<dbReference type="InterPro" id="IPR036250">
    <property type="entry name" value="AcylCo_DH-like_C"/>
</dbReference>
<dbReference type="InterPro" id="IPR013786">
    <property type="entry name" value="AcylCoA_DH/ox_N"/>
</dbReference>
<dbReference type="Gene3D" id="1.10.540.10">
    <property type="entry name" value="Acyl-CoA dehydrogenase/oxidase, N-terminal domain"/>
    <property type="match status" value="1"/>
</dbReference>
<dbReference type="InterPro" id="IPR009075">
    <property type="entry name" value="AcylCo_DH/oxidase_C"/>
</dbReference>
<evidence type="ECO:0000256" key="1">
    <source>
        <dbReference type="ARBA" id="ARBA00001974"/>
    </source>
</evidence>
<organism evidence="9 10">
    <name type="scientific">Ascaris lumbricoides</name>
    <name type="common">Giant roundworm</name>
    <dbReference type="NCBI Taxonomy" id="6252"/>
    <lineage>
        <taxon>Eukaryota</taxon>
        <taxon>Metazoa</taxon>
        <taxon>Ecdysozoa</taxon>
        <taxon>Nematoda</taxon>
        <taxon>Chromadorea</taxon>
        <taxon>Rhabditida</taxon>
        <taxon>Spirurina</taxon>
        <taxon>Ascaridomorpha</taxon>
        <taxon>Ascaridoidea</taxon>
        <taxon>Ascarididae</taxon>
        <taxon>Ascaris</taxon>
    </lineage>
</organism>
<dbReference type="Gene3D" id="1.20.140.10">
    <property type="entry name" value="Butyryl-CoA Dehydrogenase, subunit A, domain 3"/>
    <property type="match status" value="1"/>
</dbReference>
<evidence type="ECO:0000313" key="9">
    <source>
        <dbReference type="Proteomes" id="UP000036681"/>
    </source>
</evidence>
<proteinExistence type="inferred from homology"/>
<dbReference type="PANTHER" id="PTHR43831:SF1">
    <property type="entry name" value="ISOBUTYRYL-COA DEHYDROGENASE, MITOCHONDRIAL"/>
    <property type="match status" value="1"/>
</dbReference>
<dbReference type="WBParaSite" id="ALUE_0002218201-mRNA-1">
    <property type="protein sequence ID" value="ALUE_0002218201-mRNA-1"/>
    <property type="gene ID" value="ALUE_0002218201"/>
</dbReference>
<keyword evidence="4 5" id="KW-0274">FAD</keyword>
<dbReference type="InterPro" id="IPR006091">
    <property type="entry name" value="Acyl-CoA_Oxase/DH_mid-dom"/>
</dbReference>
<dbReference type="InterPro" id="IPR052547">
    <property type="entry name" value="Mito_Isobutyryl-CoADH"/>
</dbReference>
<reference evidence="10" key="1">
    <citation type="submission" date="2017-02" db="UniProtKB">
        <authorList>
            <consortium name="WormBaseParasite"/>
        </authorList>
    </citation>
    <scope>IDENTIFICATION</scope>
</reference>
<dbReference type="Proteomes" id="UP000036681">
    <property type="component" value="Unplaced"/>
</dbReference>
<evidence type="ECO:0000259" key="6">
    <source>
        <dbReference type="Pfam" id="PF00441"/>
    </source>
</evidence>
<dbReference type="PANTHER" id="PTHR43831">
    <property type="entry name" value="ISOBUTYRYL-COA DEHYDROGENASE"/>
    <property type="match status" value="1"/>
</dbReference>
<evidence type="ECO:0000256" key="4">
    <source>
        <dbReference type="ARBA" id="ARBA00022827"/>
    </source>
</evidence>
<protein>
    <submittedName>
        <fullName evidence="10">Acyl-CoA dehydrogenase</fullName>
    </submittedName>
</protein>
<evidence type="ECO:0000259" key="7">
    <source>
        <dbReference type="Pfam" id="PF02770"/>
    </source>
</evidence>
<dbReference type="InterPro" id="IPR046373">
    <property type="entry name" value="Acyl-CoA_Oxase/DH_mid-dom_sf"/>
</dbReference>
<keyword evidence="3 5" id="KW-0285">Flavoprotein</keyword>
<comment type="similarity">
    <text evidence="2 5">Belongs to the acyl-CoA dehydrogenase family.</text>
</comment>
<dbReference type="PROSITE" id="PS00072">
    <property type="entry name" value="ACYL_COA_DH_1"/>
    <property type="match status" value="1"/>
</dbReference>
<dbReference type="Pfam" id="PF02770">
    <property type="entry name" value="Acyl-CoA_dh_M"/>
    <property type="match status" value="1"/>
</dbReference>
<dbReference type="InterPro" id="IPR009100">
    <property type="entry name" value="AcylCoA_DH/oxidase_NM_dom_sf"/>
</dbReference>
<dbReference type="InterPro" id="IPR037069">
    <property type="entry name" value="AcylCoA_DH/ox_N_sf"/>
</dbReference>